<dbReference type="PRINTS" id="PR00455">
    <property type="entry name" value="HTHTETR"/>
</dbReference>
<evidence type="ECO:0000313" key="5">
    <source>
        <dbReference type="Proteomes" id="UP001597399"/>
    </source>
</evidence>
<keyword evidence="1 2" id="KW-0238">DNA-binding</keyword>
<feature type="DNA-binding region" description="H-T-H motif" evidence="2">
    <location>
        <begin position="31"/>
        <end position="50"/>
    </location>
</feature>
<dbReference type="Proteomes" id="UP001597399">
    <property type="component" value="Unassembled WGS sequence"/>
</dbReference>
<gene>
    <name evidence="4" type="ORF">ACFSUE_03560</name>
</gene>
<sequence length="233" mass="27722">MKRSERKDRMRERILTAAVERYKEVSLEAIKMRDLARSIGISTATLYNYFSSKEKLSKAVVLHMLASYQQTLINYLNDPSLTFPEILQRMQLSSKQIHNSVPEKLMDLIFKMYQDNEIYHMFDSQSDFWRQFVARGRADGYIADDLSNTTVYIYIDMFFQYFRNPEHLEKLKITPQLLKQIDHELDTMFLRGLLGAVRSIKVDDFQRLHTCHKAFENRNEKQKKQKRTTTKSQ</sequence>
<dbReference type="EMBL" id="JBHUMQ010000007">
    <property type="protein sequence ID" value="MFD2692707.1"/>
    <property type="molecule type" value="Genomic_DNA"/>
</dbReference>
<dbReference type="SUPFAM" id="SSF46689">
    <property type="entry name" value="Homeodomain-like"/>
    <property type="match status" value="1"/>
</dbReference>
<comment type="caution">
    <text evidence="4">The sequence shown here is derived from an EMBL/GenBank/DDBJ whole genome shotgun (WGS) entry which is preliminary data.</text>
</comment>
<dbReference type="PROSITE" id="PS50977">
    <property type="entry name" value="HTH_TETR_2"/>
    <property type="match status" value="1"/>
</dbReference>
<dbReference type="InterPro" id="IPR001647">
    <property type="entry name" value="HTH_TetR"/>
</dbReference>
<dbReference type="RefSeq" id="WP_253065182.1">
    <property type="nucleotide sequence ID" value="NZ_JAMXWM010000038.1"/>
</dbReference>
<dbReference type="Gene3D" id="1.10.357.10">
    <property type="entry name" value="Tetracycline Repressor, domain 2"/>
    <property type="match status" value="1"/>
</dbReference>
<dbReference type="InterPro" id="IPR009057">
    <property type="entry name" value="Homeodomain-like_sf"/>
</dbReference>
<protein>
    <submittedName>
        <fullName evidence="4">TetR/AcrR family transcriptional regulator</fullName>
    </submittedName>
</protein>
<evidence type="ECO:0000259" key="3">
    <source>
        <dbReference type="PROSITE" id="PS50977"/>
    </source>
</evidence>
<name>A0ABW5S120_9BACL</name>
<accession>A0ABW5S120</accession>
<keyword evidence="5" id="KW-1185">Reference proteome</keyword>
<dbReference type="PANTHER" id="PTHR43479:SF11">
    <property type="entry name" value="ACREF_ENVCD OPERON REPRESSOR-RELATED"/>
    <property type="match status" value="1"/>
</dbReference>
<dbReference type="Pfam" id="PF00440">
    <property type="entry name" value="TetR_N"/>
    <property type="match status" value="1"/>
</dbReference>
<evidence type="ECO:0000256" key="2">
    <source>
        <dbReference type="PROSITE-ProRule" id="PRU00335"/>
    </source>
</evidence>
<organism evidence="4 5">
    <name type="scientific">Sporolactobacillus shoreicorticis</name>
    <dbReference type="NCBI Taxonomy" id="1923877"/>
    <lineage>
        <taxon>Bacteria</taxon>
        <taxon>Bacillati</taxon>
        <taxon>Bacillota</taxon>
        <taxon>Bacilli</taxon>
        <taxon>Bacillales</taxon>
        <taxon>Sporolactobacillaceae</taxon>
        <taxon>Sporolactobacillus</taxon>
    </lineage>
</organism>
<proteinExistence type="predicted"/>
<dbReference type="PANTHER" id="PTHR43479">
    <property type="entry name" value="ACREF/ENVCD OPERON REPRESSOR-RELATED"/>
    <property type="match status" value="1"/>
</dbReference>
<reference evidence="5" key="1">
    <citation type="journal article" date="2019" name="Int. J. Syst. Evol. Microbiol.">
        <title>The Global Catalogue of Microorganisms (GCM) 10K type strain sequencing project: providing services to taxonomists for standard genome sequencing and annotation.</title>
        <authorList>
            <consortium name="The Broad Institute Genomics Platform"/>
            <consortium name="The Broad Institute Genome Sequencing Center for Infectious Disease"/>
            <person name="Wu L."/>
            <person name="Ma J."/>
        </authorList>
    </citation>
    <scope>NUCLEOTIDE SEQUENCE [LARGE SCALE GENOMIC DNA]</scope>
    <source>
        <strain evidence="5">TISTR 2466</strain>
    </source>
</reference>
<evidence type="ECO:0000313" key="4">
    <source>
        <dbReference type="EMBL" id="MFD2692707.1"/>
    </source>
</evidence>
<feature type="domain" description="HTH tetR-type" evidence="3">
    <location>
        <begin position="8"/>
        <end position="68"/>
    </location>
</feature>
<evidence type="ECO:0000256" key="1">
    <source>
        <dbReference type="ARBA" id="ARBA00023125"/>
    </source>
</evidence>
<dbReference type="InterPro" id="IPR050624">
    <property type="entry name" value="HTH-type_Tx_Regulator"/>
</dbReference>